<comment type="caution">
    <text evidence="2">The sequence shown here is derived from an EMBL/GenBank/DDBJ whole genome shotgun (WGS) entry which is preliminary data.</text>
</comment>
<organism evidence="2 3">
    <name type="scientific">Candidatus Methanomassiliicoccus intestinalis</name>
    <dbReference type="NCBI Taxonomy" id="1406512"/>
    <lineage>
        <taxon>Archaea</taxon>
        <taxon>Methanobacteriati</taxon>
        <taxon>Thermoplasmatota</taxon>
        <taxon>Thermoplasmata</taxon>
        <taxon>Methanomassiliicoccales</taxon>
        <taxon>Methanomassiliicoccaceae</taxon>
        <taxon>Methanomassiliicoccus</taxon>
    </lineage>
</organism>
<accession>A0A8J8PAQ0</accession>
<dbReference type="PANTHER" id="PTHR39673:SF5">
    <property type="entry name" value="TUNGSTEN-CONTAINING FORMYLMETHANOFURAN DEHYDROGENASE 2 SUBUNIT C"/>
    <property type="match status" value="1"/>
</dbReference>
<proteinExistence type="predicted"/>
<dbReference type="PIRSF" id="PIRSF006519">
    <property type="entry name" value="GOGAT_dom3"/>
    <property type="match status" value="1"/>
</dbReference>
<dbReference type="Pfam" id="PF01493">
    <property type="entry name" value="GXGXG"/>
    <property type="match status" value="1"/>
</dbReference>
<feature type="domain" description="Glutamate synthase alpha subunit C-terminal" evidence="1">
    <location>
        <begin position="53"/>
        <end position="210"/>
    </location>
</feature>
<dbReference type="InterPro" id="IPR012061">
    <property type="entry name" value="Glu_synth_lsu_3"/>
</dbReference>
<protein>
    <recommendedName>
        <fullName evidence="1">Glutamate synthase alpha subunit C-terminal domain-containing protein</fullName>
    </recommendedName>
</protein>
<dbReference type="AlphaFoldDB" id="A0A8J8PAQ0"/>
<name>A0A8J8PAQ0_9ARCH</name>
<evidence type="ECO:0000313" key="3">
    <source>
        <dbReference type="Proteomes" id="UP000752814"/>
    </source>
</evidence>
<dbReference type="PANTHER" id="PTHR39673">
    <property type="entry name" value="TUNGSTEN FORMYLMETHANOFURAN DEHYDROGENASE, SUBUNIT C (FWDC)"/>
    <property type="match status" value="1"/>
</dbReference>
<reference evidence="2" key="1">
    <citation type="submission" date="2016-03" db="EMBL/GenBank/DDBJ databases">
        <authorList>
            <person name="Borrel G."/>
            <person name="Mccann A."/>
            <person name="O'Toole P.W."/>
        </authorList>
    </citation>
    <scope>NUCLEOTIDE SEQUENCE</scope>
    <source>
        <strain evidence="2">183</strain>
    </source>
</reference>
<gene>
    <name evidence="2" type="ORF">A3207_03960</name>
</gene>
<dbReference type="InterPro" id="IPR036485">
    <property type="entry name" value="Glu_synth_asu_C_sf"/>
</dbReference>
<sequence>MISVSDNSVNSTLVETKIIIDTAERDRYGRPVDYKIVNNKIRRAVSDGVKSISLTGIMGQRYIAAAMNEKVSISIDGTPGNNLGAFMDGPLIEVFGNAQDMTGNTMSSGKIIVHGNAWDVTGLSMRGGKIFVKGSTGTRVGIHMKEFAQMSPQIVIGGRTGDYLGEYMAGGVILVLGENIPKQLSPVGLSIGSGIHGGRIFIRGKVEDHQIGVGAKLETVNDDDLKLINELIDEYESYFGQLSSESGFVKVVPSSSRPFLGHFDPTQI</sequence>
<dbReference type="EMBL" id="LVVT01000022">
    <property type="protein sequence ID" value="TQS81566.1"/>
    <property type="molecule type" value="Genomic_DNA"/>
</dbReference>
<dbReference type="Proteomes" id="UP000752814">
    <property type="component" value="Unassembled WGS sequence"/>
</dbReference>
<dbReference type="SUPFAM" id="SSF69336">
    <property type="entry name" value="Alpha subunit of glutamate synthase, C-terminal domain"/>
    <property type="match status" value="1"/>
</dbReference>
<evidence type="ECO:0000259" key="1">
    <source>
        <dbReference type="Pfam" id="PF01493"/>
    </source>
</evidence>
<dbReference type="Gene3D" id="2.160.20.60">
    <property type="entry name" value="Glutamate synthase, alpha subunit, C-terminal domain"/>
    <property type="match status" value="1"/>
</dbReference>
<dbReference type="GO" id="GO:0016491">
    <property type="term" value="F:oxidoreductase activity"/>
    <property type="evidence" value="ECO:0007669"/>
    <property type="project" value="InterPro"/>
</dbReference>
<dbReference type="RefSeq" id="WP_400195438.1">
    <property type="nucleotide sequence ID" value="NZ_CAYAYE010000017.1"/>
</dbReference>
<evidence type="ECO:0000313" key="2">
    <source>
        <dbReference type="EMBL" id="TQS81566.1"/>
    </source>
</evidence>
<dbReference type="InterPro" id="IPR002489">
    <property type="entry name" value="Glu_synth_asu_C"/>
</dbReference>